<reference evidence="2" key="1">
    <citation type="journal article" date="2019" name="Int. J. Syst. Evol. Microbiol.">
        <title>The Global Catalogue of Microorganisms (GCM) 10K type strain sequencing project: providing services to taxonomists for standard genome sequencing and annotation.</title>
        <authorList>
            <consortium name="The Broad Institute Genomics Platform"/>
            <consortium name="The Broad Institute Genome Sequencing Center for Infectious Disease"/>
            <person name="Wu L."/>
            <person name="Ma J."/>
        </authorList>
    </citation>
    <scope>NUCLEOTIDE SEQUENCE [LARGE SCALE GENOMIC DNA]</scope>
    <source>
        <strain evidence="2">CGMCC 1.3685</strain>
    </source>
</reference>
<evidence type="ECO:0000313" key="1">
    <source>
        <dbReference type="EMBL" id="GGJ58984.1"/>
    </source>
</evidence>
<sequence length="156" mass="16719">MILTRSQGERLAVIINASRPEWAIASISKILQTANQGNGLPAHDFNHAIRAAVAYATATSGGGEYVKQTPGFIHEPSRFWDDTAPAGKGYQSAPRPLCEEHSTFEAHSCPCCWADIKTGLRPDNMLGKRMTPATPANPAGVEAVKQAIKSLQAAQH</sequence>
<organism evidence="1 2">
    <name type="scientific">Glutamicibacter ardleyensis</name>
    <dbReference type="NCBI Taxonomy" id="225894"/>
    <lineage>
        <taxon>Bacteria</taxon>
        <taxon>Bacillati</taxon>
        <taxon>Actinomycetota</taxon>
        <taxon>Actinomycetes</taxon>
        <taxon>Micrococcales</taxon>
        <taxon>Micrococcaceae</taxon>
        <taxon>Glutamicibacter</taxon>
    </lineage>
</organism>
<evidence type="ECO:0000313" key="2">
    <source>
        <dbReference type="Proteomes" id="UP000606115"/>
    </source>
</evidence>
<name>A0ABQ2DJS5_9MICC</name>
<accession>A0ABQ2DJS5</accession>
<dbReference type="GeneID" id="303304085"/>
<dbReference type="RefSeq" id="WP_188685076.1">
    <property type="nucleotide sequence ID" value="NZ_BMKX01000003.1"/>
</dbReference>
<dbReference type="EMBL" id="BMKX01000003">
    <property type="protein sequence ID" value="GGJ58984.1"/>
    <property type="molecule type" value="Genomic_DNA"/>
</dbReference>
<proteinExistence type="predicted"/>
<comment type="caution">
    <text evidence="1">The sequence shown here is derived from an EMBL/GenBank/DDBJ whole genome shotgun (WGS) entry which is preliminary data.</text>
</comment>
<gene>
    <name evidence="1" type="ORF">GCM10007173_17150</name>
</gene>
<protein>
    <submittedName>
        <fullName evidence="1">Uncharacterized protein</fullName>
    </submittedName>
</protein>
<dbReference type="Proteomes" id="UP000606115">
    <property type="component" value="Unassembled WGS sequence"/>
</dbReference>
<keyword evidence="2" id="KW-1185">Reference proteome</keyword>